<sequence>MTLAQNLVIILVLAATLGGAYLYWQSRGPNGPVAGMMALCSEIPDPKTAEAEMAEMGWSPLASGRIDALLDMTALFHVALRRTSPDLVFDSAKERGVFDSRRADAAQDLNRPDTRSFGRDDSNAMAVIRGIKGSPATTGCDVFLPRGASDDWFRAMTDGIQRMGRSRAWADGLQTAGQGPRPGLWAANMVRLETAPELTNFLSYDPEHGLLSRNSFRGPLNQ</sequence>
<feature type="transmembrane region" description="Helical" evidence="1">
    <location>
        <begin position="7"/>
        <end position="24"/>
    </location>
</feature>
<protein>
    <submittedName>
        <fullName evidence="2">Uncharacterized protein</fullName>
    </submittedName>
</protein>
<dbReference type="EMBL" id="FXYH01000003">
    <property type="protein sequence ID" value="SMX37251.1"/>
    <property type="molecule type" value="Genomic_DNA"/>
</dbReference>
<keyword evidence="3" id="KW-1185">Reference proteome</keyword>
<reference evidence="2 3" key="1">
    <citation type="submission" date="2017-05" db="EMBL/GenBank/DDBJ databases">
        <authorList>
            <person name="Song R."/>
            <person name="Chenine A.L."/>
            <person name="Ruprecht R.M."/>
        </authorList>
    </citation>
    <scope>NUCLEOTIDE SEQUENCE [LARGE SCALE GENOMIC DNA]</scope>
    <source>
        <strain evidence="2 3">CECT 8663</strain>
    </source>
</reference>
<keyword evidence="1" id="KW-0472">Membrane</keyword>
<evidence type="ECO:0000256" key="1">
    <source>
        <dbReference type="SAM" id="Phobius"/>
    </source>
</evidence>
<dbReference type="Proteomes" id="UP000220836">
    <property type="component" value="Unassembled WGS sequence"/>
</dbReference>
<keyword evidence="1" id="KW-0812">Transmembrane</keyword>
<keyword evidence="1" id="KW-1133">Transmembrane helix</keyword>
<evidence type="ECO:0000313" key="3">
    <source>
        <dbReference type="Proteomes" id="UP000220836"/>
    </source>
</evidence>
<accession>A0A238K2W1</accession>
<dbReference type="RefSeq" id="WP_097803528.1">
    <property type="nucleotide sequence ID" value="NZ_FXYH01000003.1"/>
</dbReference>
<name>A0A238K2W1_9RHOB</name>
<proteinExistence type="predicted"/>
<gene>
    <name evidence="2" type="ORF">PEV8663_00993</name>
</gene>
<dbReference type="OrthoDB" id="10002239at2"/>
<organism evidence="2 3">
    <name type="scientific">Pelagimonas varians</name>
    <dbReference type="NCBI Taxonomy" id="696760"/>
    <lineage>
        <taxon>Bacteria</taxon>
        <taxon>Pseudomonadati</taxon>
        <taxon>Pseudomonadota</taxon>
        <taxon>Alphaproteobacteria</taxon>
        <taxon>Rhodobacterales</taxon>
        <taxon>Roseobacteraceae</taxon>
        <taxon>Pelagimonas</taxon>
    </lineage>
</organism>
<dbReference type="AlphaFoldDB" id="A0A238K2W1"/>
<evidence type="ECO:0000313" key="2">
    <source>
        <dbReference type="EMBL" id="SMX37251.1"/>
    </source>
</evidence>